<accession>A0AAN9BP12</accession>
<feature type="domain" description="Fibronectin type III-like" evidence="1">
    <location>
        <begin position="3"/>
        <end position="74"/>
    </location>
</feature>
<reference evidence="2 3" key="1">
    <citation type="submission" date="2024-02" db="EMBL/GenBank/DDBJ databases">
        <title>Chromosome-scale genome assembly of the rough periwinkle Littorina saxatilis.</title>
        <authorList>
            <person name="De Jode A."/>
            <person name="Faria R."/>
            <person name="Formenti G."/>
            <person name="Sims Y."/>
            <person name="Smith T.P."/>
            <person name="Tracey A."/>
            <person name="Wood J.M.D."/>
            <person name="Zagrodzka Z.B."/>
            <person name="Johannesson K."/>
            <person name="Butlin R.K."/>
            <person name="Leder E.H."/>
        </authorList>
    </citation>
    <scope>NUCLEOTIDE SEQUENCE [LARGE SCALE GENOMIC DNA]</scope>
    <source>
        <strain evidence="2">Snail1</strain>
        <tissue evidence="2">Muscle</tissue>
    </source>
</reference>
<organism evidence="2 3">
    <name type="scientific">Littorina saxatilis</name>
    <dbReference type="NCBI Taxonomy" id="31220"/>
    <lineage>
        <taxon>Eukaryota</taxon>
        <taxon>Metazoa</taxon>
        <taxon>Spiralia</taxon>
        <taxon>Lophotrochozoa</taxon>
        <taxon>Mollusca</taxon>
        <taxon>Gastropoda</taxon>
        <taxon>Caenogastropoda</taxon>
        <taxon>Littorinimorpha</taxon>
        <taxon>Littorinoidea</taxon>
        <taxon>Littorinidae</taxon>
        <taxon>Littorina</taxon>
    </lineage>
</organism>
<evidence type="ECO:0000313" key="2">
    <source>
        <dbReference type="EMBL" id="KAK7108564.1"/>
    </source>
</evidence>
<protein>
    <recommendedName>
        <fullName evidence="1">Fibronectin type III-like domain-containing protein</fullName>
    </recommendedName>
</protein>
<dbReference type="EMBL" id="JBAMIC010000004">
    <property type="protein sequence ID" value="KAK7108564.1"/>
    <property type="molecule type" value="Genomic_DNA"/>
</dbReference>
<sequence length="101" mass="11754">MFQVVQIYISWRERPVQAPKLQLAWFKRVTVPVTNPNTRVQVYFEIDAMSMALWFPDGWRVIPGVVDMFVSGQQPFQKRKVPGSSMYTSFEILGSHYIGKL</sequence>
<gene>
    <name evidence="2" type="ORF">V1264_016286</name>
</gene>
<keyword evidence="3" id="KW-1185">Reference proteome</keyword>
<dbReference type="AlphaFoldDB" id="A0AAN9BP12"/>
<evidence type="ECO:0000259" key="1">
    <source>
        <dbReference type="SMART" id="SM01217"/>
    </source>
</evidence>
<evidence type="ECO:0000313" key="3">
    <source>
        <dbReference type="Proteomes" id="UP001374579"/>
    </source>
</evidence>
<dbReference type="SMART" id="SM01217">
    <property type="entry name" value="Fn3_like"/>
    <property type="match status" value="1"/>
</dbReference>
<proteinExistence type="predicted"/>
<dbReference type="Gene3D" id="2.60.40.10">
    <property type="entry name" value="Immunoglobulins"/>
    <property type="match status" value="1"/>
</dbReference>
<dbReference type="Proteomes" id="UP001374579">
    <property type="component" value="Unassembled WGS sequence"/>
</dbReference>
<comment type="caution">
    <text evidence="2">The sequence shown here is derived from an EMBL/GenBank/DDBJ whole genome shotgun (WGS) entry which is preliminary data.</text>
</comment>
<dbReference type="Pfam" id="PF14310">
    <property type="entry name" value="Fn3-like"/>
    <property type="match status" value="1"/>
</dbReference>
<dbReference type="InterPro" id="IPR013783">
    <property type="entry name" value="Ig-like_fold"/>
</dbReference>
<name>A0AAN9BP12_9CAEN</name>
<dbReference type="InterPro" id="IPR026891">
    <property type="entry name" value="Fn3-like"/>
</dbReference>